<sequence length="697" mass="79534">MDRKGFKGGPNQHQIRPNQHGSPRLPAPHPNQNRQRFNRPRMPPPLMPEGPRAHHSHQPPFRRQSPPPLDRHHHRPDAHHQPSPIRTPPPLFSEPPPLHNVDSGFQQDGIRPPYYGPHSNSGQQPMHPVLPQEMQPHHHGPPPQRHIPPPHPPPPIHNQPPPHMQHPPPSHPPPPQHHPPPHQPPSDMQHIPGRPSMPPPHHHGPPHLQGPPHRPSHPPNHGPPHAHPPDLNQRPPVSQGHRDQYHHQSDSFPPRGPPPLPAHHESVGGQRDYRESHRFTEPPPSWEEPHAMCNDYNEYNEVYNEPRVDPYERDDYYHKNQYQEEPPYQDSYYDQPYSEPPPKYEEEYQRPRVREEYPQEPYPEESYQGYDQPEQQENYRPAARSRDVRSRLGGRVTVGQNPHHLQVKVVQNLSEEAESPPAQPQIGQKIQTVQRQQPARSRKYKRITRKNMKGEVISVKKIPVDEHGNQIGPPVTEFEANESYMESTNTAASVSSNQQQRVPVVKTLRQIVRKVPANRQQTQQQQQQQQQQVPPVTQQQVKLREIPQAEQSKAQTQQGKIVKRMVVSTGDVSSQSNQAGRRIVTTGAPKGNNSSSNTVHRPGSGIRRVITQTPASQTGNTEGYHTVHLCDLPTNLTLTDITQMVNSAGVGQPLGVDYVSGSRECVITFHQSEVAAKFYQKINRRMVNMSFIRAKMY</sequence>
<feature type="compositionally biased region" description="Pro residues" evidence="1">
    <location>
        <begin position="141"/>
        <end position="184"/>
    </location>
</feature>
<feature type="compositionally biased region" description="Low complexity" evidence="1">
    <location>
        <begin position="520"/>
        <end position="540"/>
    </location>
</feature>
<feature type="compositionally biased region" description="Basic and acidic residues" evidence="1">
    <location>
        <begin position="304"/>
        <end position="322"/>
    </location>
</feature>
<feature type="compositionally biased region" description="Low complexity" evidence="1">
    <location>
        <begin position="325"/>
        <end position="337"/>
    </location>
</feature>
<dbReference type="InterPro" id="IPR035979">
    <property type="entry name" value="RBD_domain_sf"/>
</dbReference>
<feature type="region of interest" description="Disordered" evidence="1">
    <location>
        <begin position="516"/>
        <end position="541"/>
    </location>
</feature>
<feature type="compositionally biased region" description="Polar residues" evidence="1">
    <location>
        <begin position="425"/>
        <end position="439"/>
    </location>
</feature>
<name>A0A3R7QXB0_PENVA</name>
<dbReference type="Proteomes" id="UP000283509">
    <property type="component" value="Unassembled WGS sequence"/>
</dbReference>
<evidence type="ECO:0000313" key="2">
    <source>
        <dbReference type="EMBL" id="ROT81678.1"/>
    </source>
</evidence>
<evidence type="ECO:0000256" key="1">
    <source>
        <dbReference type="SAM" id="MobiDB-lite"/>
    </source>
</evidence>
<keyword evidence="3" id="KW-1185">Reference proteome</keyword>
<comment type="caution">
    <text evidence="2">The sequence shown here is derived from an EMBL/GenBank/DDBJ whole genome shotgun (WGS) entry which is preliminary data.</text>
</comment>
<reference evidence="2 3" key="1">
    <citation type="submission" date="2018-04" db="EMBL/GenBank/DDBJ databases">
        <authorList>
            <person name="Zhang X."/>
            <person name="Yuan J."/>
            <person name="Li F."/>
            <person name="Xiang J."/>
        </authorList>
    </citation>
    <scope>NUCLEOTIDE SEQUENCE [LARGE SCALE GENOMIC DNA]</scope>
    <source>
        <tissue evidence="2">Muscle</tissue>
    </source>
</reference>
<reference evidence="2 3" key="2">
    <citation type="submission" date="2019-01" db="EMBL/GenBank/DDBJ databases">
        <title>The decoding of complex shrimp genome reveals the adaptation for benthos swimmer, frequently molting mechanism and breeding impact on genome.</title>
        <authorList>
            <person name="Sun Y."/>
            <person name="Gao Y."/>
            <person name="Yu Y."/>
        </authorList>
    </citation>
    <scope>NUCLEOTIDE SEQUENCE [LARGE SCALE GENOMIC DNA]</scope>
    <source>
        <tissue evidence="2">Muscle</tissue>
    </source>
</reference>
<dbReference type="GO" id="GO:0003676">
    <property type="term" value="F:nucleic acid binding"/>
    <property type="evidence" value="ECO:0007669"/>
    <property type="project" value="InterPro"/>
</dbReference>
<dbReference type="EMBL" id="QCYY01000935">
    <property type="protein sequence ID" value="ROT81678.1"/>
    <property type="molecule type" value="Genomic_DNA"/>
</dbReference>
<feature type="compositionally biased region" description="Polar residues" evidence="1">
    <location>
        <begin position="570"/>
        <end position="579"/>
    </location>
</feature>
<feature type="compositionally biased region" description="Basic and acidic residues" evidence="1">
    <location>
        <begin position="342"/>
        <end position="357"/>
    </location>
</feature>
<feature type="region of interest" description="Disordered" evidence="1">
    <location>
        <begin position="569"/>
        <end position="603"/>
    </location>
</feature>
<dbReference type="AlphaFoldDB" id="A0A3R7QXB0"/>
<protein>
    <submittedName>
        <fullName evidence="2">Uncharacterized protein</fullName>
    </submittedName>
</protein>
<dbReference type="SUPFAM" id="SSF54928">
    <property type="entry name" value="RNA-binding domain, RBD"/>
    <property type="match status" value="1"/>
</dbReference>
<gene>
    <name evidence="2" type="ORF">C7M84_025161</name>
</gene>
<evidence type="ECO:0000313" key="3">
    <source>
        <dbReference type="Proteomes" id="UP000283509"/>
    </source>
</evidence>
<feature type="compositionally biased region" description="Basic and acidic residues" evidence="1">
    <location>
        <begin position="262"/>
        <end position="280"/>
    </location>
</feature>
<organism evidence="2 3">
    <name type="scientific">Penaeus vannamei</name>
    <name type="common">Whiteleg shrimp</name>
    <name type="synonym">Litopenaeus vannamei</name>
    <dbReference type="NCBI Taxonomy" id="6689"/>
    <lineage>
        <taxon>Eukaryota</taxon>
        <taxon>Metazoa</taxon>
        <taxon>Ecdysozoa</taxon>
        <taxon>Arthropoda</taxon>
        <taxon>Crustacea</taxon>
        <taxon>Multicrustacea</taxon>
        <taxon>Malacostraca</taxon>
        <taxon>Eumalacostraca</taxon>
        <taxon>Eucarida</taxon>
        <taxon>Decapoda</taxon>
        <taxon>Dendrobranchiata</taxon>
        <taxon>Penaeoidea</taxon>
        <taxon>Penaeidae</taxon>
        <taxon>Penaeus</taxon>
    </lineage>
</organism>
<dbReference type="OrthoDB" id="6371788at2759"/>
<feature type="compositionally biased region" description="Polar residues" evidence="1">
    <location>
        <begin position="11"/>
        <end position="21"/>
    </location>
</feature>
<proteinExistence type="predicted"/>
<feature type="compositionally biased region" description="Pro residues" evidence="1">
    <location>
        <begin position="208"/>
        <end position="226"/>
    </location>
</feature>
<feature type="region of interest" description="Disordered" evidence="1">
    <location>
        <begin position="1"/>
        <end position="388"/>
    </location>
</feature>
<feature type="compositionally biased region" description="Basic and acidic residues" evidence="1">
    <location>
        <begin position="240"/>
        <end position="249"/>
    </location>
</feature>
<accession>A0A3R7QXB0</accession>
<feature type="region of interest" description="Disordered" evidence="1">
    <location>
        <begin position="414"/>
        <end position="443"/>
    </location>
</feature>
<feature type="compositionally biased region" description="Pro residues" evidence="1">
    <location>
        <begin position="85"/>
        <end position="98"/>
    </location>
</feature>